<dbReference type="Gene3D" id="3.40.1350.10">
    <property type="match status" value="1"/>
</dbReference>
<name>A0A182LV27_9DIPT</name>
<evidence type="ECO:0000259" key="3">
    <source>
        <dbReference type="Pfam" id="PF09631"/>
    </source>
</evidence>
<dbReference type="STRING" id="139723.A0A182LV27"/>
<keyword evidence="5" id="KW-1185">Reference proteome</keyword>
<dbReference type="PANTHER" id="PTHR28582">
    <property type="entry name" value="TRNA-SPLICING ENDONUCLEASE SUBUNIT SEN15"/>
    <property type="match status" value="1"/>
</dbReference>
<dbReference type="PANTHER" id="PTHR28582:SF1">
    <property type="entry name" value="TRNA-SPLICING ENDONUCLEASE SUBUNIT SEN15"/>
    <property type="match status" value="1"/>
</dbReference>
<evidence type="ECO:0000256" key="2">
    <source>
        <dbReference type="ARBA" id="ARBA00022694"/>
    </source>
</evidence>
<dbReference type="GO" id="GO:0003676">
    <property type="term" value="F:nucleic acid binding"/>
    <property type="evidence" value="ECO:0007669"/>
    <property type="project" value="InterPro"/>
</dbReference>
<protein>
    <recommendedName>
        <fullName evidence="3">tRNA-splicing endonuclease subunit Sen15 domain-containing protein</fullName>
    </recommendedName>
</protein>
<organism evidence="4 5">
    <name type="scientific">Anopheles culicifacies</name>
    <dbReference type="NCBI Taxonomy" id="139723"/>
    <lineage>
        <taxon>Eukaryota</taxon>
        <taxon>Metazoa</taxon>
        <taxon>Ecdysozoa</taxon>
        <taxon>Arthropoda</taxon>
        <taxon>Hexapoda</taxon>
        <taxon>Insecta</taxon>
        <taxon>Pterygota</taxon>
        <taxon>Neoptera</taxon>
        <taxon>Endopterygota</taxon>
        <taxon>Diptera</taxon>
        <taxon>Nematocera</taxon>
        <taxon>Culicoidea</taxon>
        <taxon>Culicidae</taxon>
        <taxon>Anophelinae</taxon>
        <taxon>Anopheles</taxon>
        <taxon>culicifacies species complex</taxon>
    </lineage>
</organism>
<dbReference type="EMBL" id="AXCM01002907">
    <property type="status" value="NOT_ANNOTATED_CDS"/>
    <property type="molecule type" value="Genomic_DNA"/>
</dbReference>
<dbReference type="SUPFAM" id="SSF53032">
    <property type="entry name" value="tRNA-intron endonuclease catalytic domain-like"/>
    <property type="match status" value="1"/>
</dbReference>
<dbReference type="Proteomes" id="UP000075883">
    <property type="component" value="Unassembled WGS sequence"/>
</dbReference>
<dbReference type="InterPro" id="IPR011856">
    <property type="entry name" value="tRNA_endonuc-like_dom_sf"/>
</dbReference>
<dbReference type="EnsemblMetazoa" id="ACUA002676-RA">
    <property type="protein sequence ID" value="ACUA002676-PA"/>
    <property type="gene ID" value="ACUA002676"/>
</dbReference>
<dbReference type="GO" id="GO:0006388">
    <property type="term" value="P:tRNA splicing, via endonucleolytic cleavage and ligation"/>
    <property type="evidence" value="ECO:0007669"/>
    <property type="project" value="InterPro"/>
</dbReference>
<proteinExistence type="inferred from homology"/>
<sequence>MLNYQEIVKKCMSDVQCQYEKELQFLYLIAKKEPAAAYDLFIPLLTTDELNLECLKHYRNVVTLPDGRKPESMVLAICDPSSTMLMYRMTPDLKEIGQKLPSKGKLLRLKADSGCDKGTTKERK</sequence>
<reference evidence="5" key="1">
    <citation type="submission" date="2013-09" db="EMBL/GenBank/DDBJ databases">
        <title>The Genome Sequence of Anopheles culicifacies species A.</title>
        <authorList>
            <consortium name="The Broad Institute Genomics Platform"/>
            <person name="Neafsey D.E."/>
            <person name="Besansky N."/>
            <person name="Howell P."/>
            <person name="Walton C."/>
            <person name="Young S.K."/>
            <person name="Zeng Q."/>
            <person name="Gargeya S."/>
            <person name="Fitzgerald M."/>
            <person name="Haas B."/>
            <person name="Abouelleil A."/>
            <person name="Allen A.W."/>
            <person name="Alvarado L."/>
            <person name="Arachchi H.M."/>
            <person name="Berlin A.M."/>
            <person name="Chapman S.B."/>
            <person name="Gainer-Dewar J."/>
            <person name="Goldberg J."/>
            <person name="Griggs A."/>
            <person name="Gujja S."/>
            <person name="Hansen M."/>
            <person name="Howarth C."/>
            <person name="Imamovic A."/>
            <person name="Ireland A."/>
            <person name="Larimer J."/>
            <person name="McCowan C."/>
            <person name="Murphy C."/>
            <person name="Pearson M."/>
            <person name="Poon T.W."/>
            <person name="Priest M."/>
            <person name="Roberts A."/>
            <person name="Saif S."/>
            <person name="Shea T."/>
            <person name="Sisk P."/>
            <person name="Sykes S."/>
            <person name="Wortman J."/>
            <person name="Nusbaum C."/>
            <person name="Birren B."/>
        </authorList>
    </citation>
    <scope>NUCLEOTIDE SEQUENCE [LARGE SCALE GENOMIC DNA]</scope>
    <source>
        <strain evidence="5">A-37</strain>
    </source>
</reference>
<evidence type="ECO:0000313" key="4">
    <source>
        <dbReference type="EnsemblMetazoa" id="ACUA002676-PA"/>
    </source>
</evidence>
<reference evidence="4" key="2">
    <citation type="submission" date="2020-05" db="UniProtKB">
        <authorList>
            <consortium name="EnsemblMetazoa"/>
        </authorList>
    </citation>
    <scope>IDENTIFICATION</scope>
    <source>
        <strain evidence="4">A-37</strain>
    </source>
</reference>
<evidence type="ECO:0000256" key="1">
    <source>
        <dbReference type="ARBA" id="ARBA00006091"/>
    </source>
</evidence>
<dbReference type="GO" id="GO:0005634">
    <property type="term" value="C:nucleus"/>
    <property type="evidence" value="ECO:0007669"/>
    <property type="project" value="UniProtKB-ARBA"/>
</dbReference>
<dbReference type="InterPro" id="IPR018593">
    <property type="entry name" value="tRNA-endonuc_su_Sen15"/>
</dbReference>
<dbReference type="InterPro" id="IPR036167">
    <property type="entry name" value="tRNA_intron_Endo_cat-like_sf"/>
</dbReference>
<accession>A0A182LV27</accession>
<evidence type="ECO:0000313" key="5">
    <source>
        <dbReference type="Proteomes" id="UP000075883"/>
    </source>
</evidence>
<dbReference type="VEuPathDB" id="VectorBase:ACUA002676"/>
<feature type="domain" description="tRNA-splicing endonuclease subunit Sen15" evidence="3">
    <location>
        <begin position="10"/>
        <end position="94"/>
    </location>
</feature>
<dbReference type="Pfam" id="PF09631">
    <property type="entry name" value="Sen15"/>
    <property type="match status" value="1"/>
</dbReference>
<keyword evidence="2" id="KW-0819">tRNA processing</keyword>
<comment type="similarity">
    <text evidence="1">Belongs to the SEN15 family.</text>
</comment>
<dbReference type="AlphaFoldDB" id="A0A182LV27"/>